<dbReference type="RefSeq" id="WP_377494315.1">
    <property type="nucleotide sequence ID" value="NZ_JBHMDO010000022.1"/>
</dbReference>
<gene>
    <name evidence="1" type="ORF">ACFFSY_12505</name>
</gene>
<keyword evidence="2" id="KW-1185">Reference proteome</keyword>
<comment type="caution">
    <text evidence="1">The sequence shown here is derived from an EMBL/GenBank/DDBJ whole genome shotgun (WGS) entry which is preliminary data.</text>
</comment>
<protein>
    <submittedName>
        <fullName evidence="1">Uncharacterized protein</fullName>
    </submittedName>
</protein>
<evidence type="ECO:0000313" key="1">
    <source>
        <dbReference type="EMBL" id="MFB9326738.1"/>
    </source>
</evidence>
<sequence>MYDITIDLYRDWIQTVLEVFRGSGHPLSEELTDDDIAKAYYMQTLPEDDAVLQSAANEQRLFTMQQTILDNMDAVIVPDIRKRTGYQGSAFRFKWVYQGGEHIVEELSQYRIPLGEG</sequence>
<proteinExistence type="predicted"/>
<dbReference type="Proteomes" id="UP001589747">
    <property type="component" value="Unassembled WGS sequence"/>
</dbReference>
<name>A0ABV5KND7_9BACL</name>
<evidence type="ECO:0000313" key="2">
    <source>
        <dbReference type="Proteomes" id="UP001589747"/>
    </source>
</evidence>
<dbReference type="EMBL" id="JBHMDO010000022">
    <property type="protein sequence ID" value="MFB9326738.1"/>
    <property type="molecule type" value="Genomic_DNA"/>
</dbReference>
<accession>A0ABV5KND7</accession>
<reference evidence="1 2" key="1">
    <citation type="submission" date="2024-09" db="EMBL/GenBank/DDBJ databases">
        <authorList>
            <person name="Sun Q."/>
            <person name="Mori K."/>
        </authorList>
    </citation>
    <scope>NUCLEOTIDE SEQUENCE [LARGE SCALE GENOMIC DNA]</scope>
    <source>
        <strain evidence="1 2">TISTR 2452</strain>
    </source>
</reference>
<organism evidence="1 2">
    <name type="scientific">Paenibacillus aurantiacus</name>
    <dbReference type="NCBI Taxonomy" id="1936118"/>
    <lineage>
        <taxon>Bacteria</taxon>
        <taxon>Bacillati</taxon>
        <taxon>Bacillota</taxon>
        <taxon>Bacilli</taxon>
        <taxon>Bacillales</taxon>
        <taxon>Paenibacillaceae</taxon>
        <taxon>Paenibacillus</taxon>
    </lineage>
</organism>